<evidence type="ECO:0000313" key="4">
    <source>
        <dbReference type="Proteomes" id="UP000316079"/>
    </source>
</evidence>
<keyword evidence="1" id="KW-0812">Transmembrane</keyword>
<dbReference type="GO" id="GO:0042771">
    <property type="term" value="P:intrinsic apoptotic signaling pathway in response to DNA damage by p53 class mediator"/>
    <property type="evidence" value="ECO:0007669"/>
    <property type="project" value="TreeGrafter"/>
</dbReference>
<feature type="signal peptide" evidence="2">
    <location>
        <begin position="1"/>
        <end position="30"/>
    </location>
</feature>
<feature type="transmembrane region" description="Helical" evidence="1">
    <location>
        <begin position="205"/>
        <end position="224"/>
    </location>
</feature>
<evidence type="ECO:0000256" key="2">
    <source>
        <dbReference type="SAM" id="SignalP"/>
    </source>
</evidence>
<dbReference type="OrthoDB" id="10021790at2759"/>
<keyword evidence="1" id="KW-1133">Transmembrane helix</keyword>
<feature type="chain" id="PRO_5022163990" evidence="2">
    <location>
        <begin position="31"/>
        <end position="249"/>
    </location>
</feature>
<dbReference type="InterPro" id="IPR039492">
    <property type="entry name" value="TMEM109"/>
</dbReference>
<dbReference type="Proteomes" id="UP000316079">
    <property type="component" value="Unassembled WGS sequence"/>
</dbReference>
<protein>
    <submittedName>
        <fullName evidence="3">Uncharacterized protein</fullName>
    </submittedName>
</protein>
<dbReference type="PANTHER" id="PTHR14550:SF2">
    <property type="entry name" value="TRANSMEMBRANE PROTEIN 109"/>
    <property type="match status" value="1"/>
</dbReference>
<evidence type="ECO:0000256" key="1">
    <source>
        <dbReference type="SAM" id="Phobius"/>
    </source>
</evidence>
<dbReference type="GO" id="GO:0071480">
    <property type="term" value="P:cellular response to gamma radiation"/>
    <property type="evidence" value="ECO:0007669"/>
    <property type="project" value="InterPro"/>
</dbReference>
<keyword evidence="2" id="KW-0732">Signal</keyword>
<keyword evidence="4" id="KW-1185">Reference proteome</keyword>
<evidence type="ECO:0000313" key="3">
    <source>
        <dbReference type="EMBL" id="TRY83893.1"/>
    </source>
</evidence>
<dbReference type="PANTHER" id="PTHR14550">
    <property type="entry name" value="TRANSMEMBRANE PROTEIN 109"/>
    <property type="match status" value="1"/>
</dbReference>
<reference evidence="3 4" key="1">
    <citation type="journal article" date="2019" name="Sci. Data">
        <title>Hybrid genome assembly and annotation of Danionella translucida.</title>
        <authorList>
            <person name="Kadobianskyi M."/>
            <person name="Schulze L."/>
            <person name="Schuelke M."/>
            <person name="Judkewitz B."/>
        </authorList>
    </citation>
    <scope>NUCLEOTIDE SEQUENCE [LARGE SCALE GENOMIC DNA]</scope>
    <source>
        <strain evidence="3 4">Bolton</strain>
    </source>
</reference>
<gene>
    <name evidence="3" type="ORF">DNTS_014649</name>
</gene>
<sequence length="249" mass="27907">MNFQDLASRSSGKLPFFCFLFVARLVLSHGFEEKFTHGSQAFASAVLEPLDWCRRSVESVVGSQAIKICVESAVLYLDSLFGPENVYSFAMREREKQFVKMVLDFVAEGAASGLNVIAVYVNEILRATGMSHAIAIPHFTAEGVSAVISWALLALISYWMLFYLLRITVMLVRRMFWLIKVIVVLWLFIRIVNDPMVSSEVTTMRLTLIVFICAVFGVATSSGARENSLESRIRRLEARISGIDEGKSE</sequence>
<dbReference type="AlphaFoldDB" id="A0A553Q1T8"/>
<accession>A0A553Q1T8</accession>
<comment type="caution">
    <text evidence="3">The sequence shown here is derived from an EMBL/GenBank/DDBJ whole genome shotgun (WGS) entry which is preliminary data.</text>
</comment>
<name>A0A553Q1T8_9TELE</name>
<dbReference type="STRING" id="623744.A0A553Q1T8"/>
<organism evidence="3 4">
    <name type="scientific">Danionella cerebrum</name>
    <dbReference type="NCBI Taxonomy" id="2873325"/>
    <lineage>
        <taxon>Eukaryota</taxon>
        <taxon>Metazoa</taxon>
        <taxon>Chordata</taxon>
        <taxon>Craniata</taxon>
        <taxon>Vertebrata</taxon>
        <taxon>Euteleostomi</taxon>
        <taxon>Actinopterygii</taxon>
        <taxon>Neopterygii</taxon>
        <taxon>Teleostei</taxon>
        <taxon>Ostariophysi</taxon>
        <taxon>Cypriniformes</taxon>
        <taxon>Danionidae</taxon>
        <taxon>Danioninae</taxon>
        <taxon>Danionella</taxon>
    </lineage>
</organism>
<dbReference type="EMBL" id="SRMA01026444">
    <property type="protein sequence ID" value="TRY83893.1"/>
    <property type="molecule type" value="Genomic_DNA"/>
</dbReference>
<proteinExistence type="predicted"/>
<keyword evidence="1" id="KW-0472">Membrane</keyword>
<feature type="transmembrane region" description="Helical" evidence="1">
    <location>
        <begin position="177"/>
        <end position="193"/>
    </location>
</feature>
<feature type="transmembrane region" description="Helical" evidence="1">
    <location>
        <begin position="147"/>
        <end position="165"/>
    </location>
</feature>
<dbReference type="Pfam" id="PF14965">
    <property type="entry name" value="BRI3BP"/>
    <property type="match status" value="1"/>
</dbReference>